<dbReference type="SUPFAM" id="SSF47473">
    <property type="entry name" value="EF-hand"/>
    <property type="match status" value="1"/>
</dbReference>
<dbReference type="PANTHER" id="PTHR23055">
    <property type="entry name" value="CALCIUM BINDING PROTEINS"/>
    <property type="match status" value="1"/>
</dbReference>
<dbReference type="InterPro" id="IPR018247">
    <property type="entry name" value="EF_Hand_1_Ca_BS"/>
</dbReference>
<dbReference type="InterPro" id="IPR011992">
    <property type="entry name" value="EF-hand-dom_pair"/>
</dbReference>
<evidence type="ECO:0000256" key="4">
    <source>
        <dbReference type="ARBA" id="ARBA00022737"/>
    </source>
</evidence>
<evidence type="ECO:0000256" key="6">
    <source>
        <dbReference type="ARBA" id="ARBA00023288"/>
    </source>
</evidence>
<keyword evidence="4" id="KW-0677">Repeat</keyword>
<dbReference type="FunFam" id="1.10.238.10:FF:000009">
    <property type="entry name" value="Visinin-like protein 1"/>
    <property type="match status" value="1"/>
</dbReference>
<dbReference type="Pfam" id="PF13202">
    <property type="entry name" value="EF-hand_5"/>
    <property type="match status" value="1"/>
</dbReference>
<evidence type="ECO:0000256" key="1">
    <source>
        <dbReference type="ARBA" id="ARBA00006049"/>
    </source>
</evidence>
<dbReference type="GO" id="GO:0005509">
    <property type="term" value="F:calcium ion binding"/>
    <property type="evidence" value="ECO:0007669"/>
    <property type="project" value="InterPro"/>
</dbReference>
<proteinExistence type="inferred from homology"/>
<evidence type="ECO:0000259" key="7">
    <source>
        <dbReference type="PROSITE" id="PS50222"/>
    </source>
</evidence>
<evidence type="ECO:0000313" key="9">
    <source>
        <dbReference type="Proteomes" id="UP000019149"/>
    </source>
</evidence>
<keyword evidence="9" id="KW-1185">Reference proteome</keyword>
<feature type="domain" description="EF-hand" evidence="7">
    <location>
        <begin position="68"/>
        <end position="103"/>
    </location>
</feature>
<keyword evidence="3" id="KW-0479">Metal-binding</keyword>
<dbReference type="EMBL" id="APAU02000054">
    <property type="protein sequence ID" value="EUB58852.1"/>
    <property type="molecule type" value="Genomic_DNA"/>
</dbReference>
<dbReference type="InterPro" id="IPR028846">
    <property type="entry name" value="Recoverin"/>
</dbReference>
<evidence type="ECO:0000256" key="3">
    <source>
        <dbReference type="ARBA" id="ARBA00022723"/>
    </source>
</evidence>
<name>W6UL70_ECHGR</name>
<dbReference type="CDD" id="cd00051">
    <property type="entry name" value="EFh"/>
    <property type="match status" value="2"/>
</dbReference>
<comment type="similarity">
    <text evidence="1">Belongs to the recoverin family.</text>
</comment>
<feature type="domain" description="EF-hand" evidence="7">
    <location>
        <begin position="156"/>
        <end position="191"/>
    </location>
</feature>
<dbReference type="PROSITE" id="PS00018">
    <property type="entry name" value="EF_HAND_1"/>
    <property type="match status" value="2"/>
</dbReference>
<organism evidence="8 9">
    <name type="scientific">Echinococcus granulosus</name>
    <name type="common">Hydatid tapeworm</name>
    <dbReference type="NCBI Taxonomy" id="6210"/>
    <lineage>
        <taxon>Eukaryota</taxon>
        <taxon>Metazoa</taxon>
        <taxon>Spiralia</taxon>
        <taxon>Lophotrochozoa</taxon>
        <taxon>Platyhelminthes</taxon>
        <taxon>Cestoda</taxon>
        <taxon>Eucestoda</taxon>
        <taxon>Cyclophyllidea</taxon>
        <taxon>Taeniidae</taxon>
        <taxon>Echinococcus</taxon>
        <taxon>Echinococcus granulosus group</taxon>
    </lineage>
</organism>
<keyword evidence="6" id="KW-0449">Lipoprotein</keyword>
<dbReference type="Proteomes" id="UP000019149">
    <property type="component" value="Unassembled WGS sequence"/>
</dbReference>
<keyword evidence="5" id="KW-0106">Calcium</keyword>
<dbReference type="OMA" id="EYVFNVF"/>
<dbReference type="RefSeq" id="XP_024350048.1">
    <property type="nucleotide sequence ID" value="XM_024495525.1"/>
</dbReference>
<dbReference type="KEGG" id="egl:EGR_06276"/>
<protein>
    <submittedName>
        <fullName evidence="8">Hippocalcin-like protein</fullName>
    </submittedName>
</protein>
<accession>W6UL70</accession>
<gene>
    <name evidence="8" type="ORF">EGR_06276</name>
</gene>
<dbReference type="Gene3D" id="1.10.238.10">
    <property type="entry name" value="EF-hand"/>
    <property type="match status" value="1"/>
</dbReference>
<comment type="caution">
    <text evidence="8">The sequence shown here is derived from an EMBL/GenBank/DDBJ whole genome shotgun (WGS) entry which is preliminary data.</text>
</comment>
<evidence type="ECO:0000256" key="2">
    <source>
        <dbReference type="ARBA" id="ARBA00022707"/>
    </source>
</evidence>
<dbReference type="PRINTS" id="PR00450">
    <property type="entry name" value="RECOVERIN"/>
</dbReference>
<reference evidence="8 9" key="1">
    <citation type="journal article" date="2013" name="Nat. Genet.">
        <title>The genome of the hydatid tapeworm Echinococcus granulosus.</title>
        <authorList>
            <person name="Zheng H."/>
            <person name="Zhang W."/>
            <person name="Zhang L."/>
            <person name="Zhang Z."/>
            <person name="Li J."/>
            <person name="Lu G."/>
            <person name="Zhu Y."/>
            <person name="Wang Y."/>
            <person name="Huang Y."/>
            <person name="Liu J."/>
            <person name="Kang H."/>
            <person name="Chen J."/>
            <person name="Wang L."/>
            <person name="Chen A."/>
            <person name="Yu S."/>
            <person name="Gao Z."/>
            <person name="Jin L."/>
            <person name="Gu W."/>
            <person name="Wang Z."/>
            <person name="Zhao L."/>
            <person name="Shi B."/>
            <person name="Wen H."/>
            <person name="Lin R."/>
            <person name="Jones M.K."/>
            <person name="Brejova B."/>
            <person name="Vinar T."/>
            <person name="Zhao G."/>
            <person name="McManus D.P."/>
            <person name="Chen Z."/>
            <person name="Zhou Y."/>
            <person name="Wang S."/>
        </authorList>
    </citation>
    <scope>NUCLEOTIDE SEQUENCE [LARGE SCALE GENOMIC DNA]</scope>
</reference>
<dbReference type="AlphaFoldDB" id="W6UL70"/>
<dbReference type="Pfam" id="PF13499">
    <property type="entry name" value="EF-hand_7"/>
    <property type="match status" value="1"/>
</dbReference>
<dbReference type="PROSITE" id="PS50222">
    <property type="entry name" value="EF_HAND_2"/>
    <property type="match status" value="3"/>
</dbReference>
<dbReference type="PANTHER" id="PTHR23055:SF178">
    <property type="entry name" value="NEUROCALCIN HOMOLOG"/>
    <property type="match status" value="1"/>
</dbReference>
<evidence type="ECO:0000313" key="8">
    <source>
        <dbReference type="EMBL" id="EUB58852.1"/>
    </source>
</evidence>
<sequence>MGAKQAKLKAETIDELTRSTPFNEQEIQSWYRGFLKDCPNGQLTVEDFQRLYCALFSSSTLNGDRHGDPRPFARLVFRAFDQNGDGVVEFRDIITTLSVTRYPNDEEQRLRWAFHIYDLDGDGYISRGEMLQVVKAIYKMIGPATVAREMPAEEATPEQRTRRLFAVMDKDGDERISFADFVEGVRADAEVLALLGAPCAFVVAPSPSSTTPELQPTSLLPIETNQNGEIVESLSLMLSQEVVGSIPLLWLGIVVFIEIRIPSAYHEQTTVNCFLRL</sequence>
<keyword evidence="2" id="KW-0519">Myristate</keyword>
<dbReference type="CTD" id="36341991"/>
<feature type="domain" description="EF-hand" evidence="7">
    <location>
        <begin position="105"/>
        <end position="140"/>
    </location>
</feature>
<dbReference type="InterPro" id="IPR002048">
    <property type="entry name" value="EF_hand_dom"/>
</dbReference>
<dbReference type="SMART" id="SM00054">
    <property type="entry name" value="EFh"/>
    <property type="match status" value="3"/>
</dbReference>
<dbReference type="OrthoDB" id="191686at2759"/>
<dbReference type="STRING" id="6210.W6UL70"/>
<dbReference type="GeneID" id="36341991"/>
<evidence type="ECO:0000256" key="5">
    <source>
        <dbReference type="ARBA" id="ARBA00022837"/>
    </source>
</evidence>